<comment type="similarity">
    <text evidence="1">Belongs to the aldo/keto reductase family.</text>
</comment>
<dbReference type="Pfam" id="PF00248">
    <property type="entry name" value="Aldo_ket_red"/>
    <property type="match status" value="1"/>
</dbReference>
<dbReference type="GO" id="GO:0016616">
    <property type="term" value="F:oxidoreductase activity, acting on the CH-OH group of donors, NAD or NADP as acceptor"/>
    <property type="evidence" value="ECO:0007669"/>
    <property type="project" value="UniProtKB-ARBA"/>
</dbReference>
<comment type="caution">
    <text evidence="5">The sequence shown here is derived from an EMBL/GenBank/DDBJ whole genome shotgun (WGS) entry which is preliminary data.</text>
</comment>
<evidence type="ECO:0000256" key="2">
    <source>
        <dbReference type="ARBA" id="ARBA00022857"/>
    </source>
</evidence>
<reference evidence="5" key="1">
    <citation type="journal article" date="2020" name="Fungal Divers.">
        <title>Resolving the Mortierellaceae phylogeny through synthesis of multi-gene phylogenetics and phylogenomics.</title>
        <authorList>
            <person name="Vandepol N."/>
            <person name="Liber J."/>
            <person name="Desiro A."/>
            <person name="Na H."/>
            <person name="Kennedy M."/>
            <person name="Barry K."/>
            <person name="Grigoriev I.V."/>
            <person name="Miller A.N."/>
            <person name="O'Donnell K."/>
            <person name="Stajich J.E."/>
            <person name="Bonito G."/>
        </authorList>
    </citation>
    <scope>NUCLEOTIDE SEQUENCE</scope>
    <source>
        <strain evidence="5">NVP60</strain>
    </source>
</reference>
<protein>
    <recommendedName>
        <fullName evidence="4">NADP-dependent oxidoreductase domain-containing protein</fullName>
    </recommendedName>
</protein>
<evidence type="ECO:0000259" key="4">
    <source>
        <dbReference type="Pfam" id="PF00248"/>
    </source>
</evidence>
<dbReference type="InterPro" id="IPR020471">
    <property type="entry name" value="AKR"/>
</dbReference>
<feature type="domain" description="NADP-dependent oxidoreductase" evidence="4">
    <location>
        <begin position="19"/>
        <end position="71"/>
    </location>
</feature>
<dbReference type="InterPro" id="IPR023210">
    <property type="entry name" value="NADP_OxRdtase_dom"/>
</dbReference>
<gene>
    <name evidence="5" type="ORF">BGZ97_012119</name>
</gene>
<organism evidence="5 6">
    <name type="scientific">Linnemannia gamsii</name>
    <dbReference type="NCBI Taxonomy" id="64522"/>
    <lineage>
        <taxon>Eukaryota</taxon>
        <taxon>Fungi</taxon>
        <taxon>Fungi incertae sedis</taxon>
        <taxon>Mucoromycota</taxon>
        <taxon>Mortierellomycotina</taxon>
        <taxon>Mortierellomycetes</taxon>
        <taxon>Mortierellales</taxon>
        <taxon>Mortierellaceae</taxon>
        <taxon>Linnemannia</taxon>
    </lineage>
</organism>
<feature type="non-terminal residue" evidence="5">
    <location>
        <position position="83"/>
    </location>
</feature>
<dbReference type="InterPro" id="IPR036812">
    <property type="entry name" value="NAD(P)_OxRdtase_dom_sf"/>
</dbReference>
<proteinExistence type="inferred from homology"/>
<dbReference type="PANTHER" id="PTHR43827:SF3">
    <property type="entry name" value="NADP-DEPENDENT OXIDOREDUCTASE DOMAIN-CONTAINING PROTEIN"/>
    <property type="match status" value="1"/>
</dbReference>
<evidence type="ECO:0000256" key="3">
    <source>
        <dbReference type="ARBA" id="ARBA00023002"/>
    </source>
</evidence>
<dbReference type="PANTHER" id="PTHR43827">
    <property type="entry name" value="2,5-DIKETO-D-GLUCONIC ACID REDUCTASE"/>
    <property type="match status" value="1"/>
</dbReference>
<sequence length="83" mass="9219">MAVPKIYTLSNGVQMPTVGLGTYRVRDQATLDTCILEALRSGYRLIDTATVYRNEAAIGKTLKRIFLTSKLAPKDQGYDACYQ</sequence>
<dbReference type="AlphaFoldDB" id="A0A9P6R2B8"/>
<evidence type="ECO:0000313" key="5">
    <source>
        <dbReference type="EMBL" id="KAG0311068.1"/>
    </source>
</evidence>
<accession>A0A9P6R2B8</accession>
<evidence type="ECO:0000313" key="6">
    <source>
        <dbReference type="Proteomes" id="UP000823405"/>
    </source>
</evidence>
<dbReference type="OrthoDB" id="416253at2759"/>
<evidence type="ECO:0000256" key="1">
    <source>
        <dbReference type="ARBA" id="ARBA00007905"/>
    </source>
</evidence>
<dbReference type="Gene3D" id="3.20.20.100">
    <property type="entry name" value="NADP-dependent oxidoreductase domain"/>
    <property type="match status" value="1"/>
</dbReference>
<keyword evidence="3" id="KW-0560">Oxidoreductase</keyword>
<dbReference type="InterPro" id="IPR018170">
    <property type="entry name" value="Aldo/ket_reductase_CS"/>
</dbReference>
<keyword evidence="6" id="KW-1185">Reference proteome</keyword>
<keyword evidence="2" id="KW-0521">NADP</keyword>
<dbReference type="SUPFAM" id="SSF51430">
    <property type="entry name" value="NAD(P)-linked oxidoreductase"/>
    <property type="match status" value="1"/>
</dbReference>
<dbReference type="Proteomes" id="UP000823405">
    <property type="component" value="Unassembled WGS sequence"/>
</dbReference>
<name>A0A9P6R2B8_9FUNG</name>
<dbReference type="EMBL" id="JAAAIN010000760">
    <property type="protein sequence ID" value="KAG0311068.1"/>
    <property type="molecule type" value="Genomic_DNA"/>
</dbReference>
<dbReference type="PROSITE" id="PS00798">
    <property type="entry name" value="ALDOKETO_REDUCTASE_1"/>
    <property type="match status" value="1"/>
</dbReference>